<keyword evidence="1" id="KW-1133">Transmembrane helix</keyword>
<gene>
    <name evidence="2" type="ORF">SAMN06265348_101470</name>
</gene>
<keyword evidence="1" id="KW-0472">Membrane</keyword>
<proteinExistence type="predicted"/>
<reference evidence="2 3" key="1">
    <citation type="submission" date="2017-05" db="EMBL/GenBank/DDBJ databases">
        <authorList>
            <person name="Varghese N."/>
            <person name="Submissions S."/>
        </authorList>
    </citation>
    <scope>NUCLEOTIDE SEQUENCE [LARGE SCALE GENOMIC DNA]</scope>
    <source>
        <strain evidence="2 3">DSM 19036</strain>
    </source>
</reference>
<protein>
    <submittedName>
        <fullName evidence="2">Uncharacterized protein</fullName>
    </submittedName>
</protein>
<name>A0A521AVJ4_9SPHI</name>
<evidence type="ECO:0000256" key="1">
    <source>
        <dbReference type="SAM" id="Phobius"/>
    </source>
</evidence>
<evidence type="ECO:0000313" key="3">
    <source>
        <dbReference type="Proteomes" id="UP000320300"/>
    </source>
</evidence>
<dbReference type="AlphaFoldDB" id="A0A521AVJ4"/>
<keyword evidence="1" id="KW-0812">Transmembrane</keyword>
<evidence type="ECO:0000313" key="2">
    <source>
        <dbReference type="EMBL" id="SMO38600.1"/>
    </source>
</evidence>
<keyword evidence="3" id="KW-1185">Reference proteome</keyword>
<feature type="transmembrane region" description="Helical" evidence="1">
    <location>
        <begin position="36"/>
        <end position="56"/>
    </location>
</feature>
<organism evidence="2 3">
    <name type="scientific">Pedobacter westerhofensis</name>
    <dbReference type="NCBI Taxonomy" id="425512"/>
    <lineage>
        <taxon>Bacteria</taxon>
        <taxon>Pseudomonadati</taxon>
        <taxon>Bacteroidota</taxon>
        <taxon>Sphingobacteriia</taxon>
        <taxon>Sphingobacteriales</taxon>
        <taxon>Sphingobacteriaceae</taxon>
        <taxon>Pedobacter</taxon>
    </lineage>
</organism>
<feature type="transmembrane region" description="Helical" evidence="1">
    <location>
        <begin position="76"/>
        <end position="96"/>
    </location>
</feature>
<accession>A0A521AVJ4</accession>
<sequence length="134" mass="14988">MPGRMLSERSLPYKIFNRCPGRHEPEAGISPYVGRYHYLSSFFAGVFLTNFVPHFVKGVCGDAFPTPFAKPPGQGLSSPSLNILWALFNLVVGYVLFRAGRVYTENDLSKLIFFAGLALMSSYLAKRFVTKDKL</sequence>
<feature type="transmembrane region" description="Helical" evidence="1">
    <location>
        <begin position="108"/>
        <end position="125"/>
    </location>
</feature>
<dbReference type="Proteomes" id="UP000320300">
    <property type="component" value="Unassembled WGS sequence"/>
</dbReference>
<dbReference type="EMBL" id="FXTN01000001">
    <property type="protein sequence ID" value="SMO38600.1"/>
    <property type="molecule type" value="Genomic_DNA"/>
</dbReference>